<evidence type="ECO:0000313" key="1">
    <source>
        <dbReference type="EMBL" id="GAA0572589.1"/>
    </source>
</evidence>
<organism evidence="1 2">
    <name type="scientific">Craurococcus roseus</name>
    <dbReference type="NCBI Taxonomy" id="77585"/>
    <lineage>
        <taxon>Bacteria</taxon>
        <taxon>Pseudomonadati</taxon>
        <taxon>Pseudomonadota</taxon>
        <taxon>Alphaproteobacteria</taxon>
        <taxon>Acetobacterales</taxon>
        <taxon>Acetobacteraceae</taxon>
        <taxon>Craurococcus</taxon>
    </lineage>
</organism>
<dbReference type="PANTHER" id="PTHR47623:SF1">
    <property type="entry name" value="OS09G0287300 PROTEIN"/>
    <property type="match status" value="1"/>
</dbReference>
<gene>
    <name evidence="1" type="ORF">GCM10009416_09060</name>
</gene>
<dbReference type="CDD" id="cd07067">
    <property type="entry name" value="HP_PGM_like"/>
    <property type="match status" value="1"/>
</dbReference>
<comment type="caution">
    <text evidence="1">The sequence shown here is derived from an EMBL/GenBank/DDBJ whole genome shotgun (WGS) entry which is preliminary data.</text>
</comment>
<dbReference type="Proteomes" id="UP001501588">
    <property type="component" value="Unassembled WGS sequence"/>
</dbReference>
<dbReference type="Gene3D" id="3.40.50.1240">
    <property type="entry name" value="Phosphoglycerate mutase-like"/>
    <property type="match status" value="1"/>
</dbReference>
<dbReference type="InterPro" id="IPR029033">
    <property type="entry name" value="His_PPase_superfam"/>
</dbReference>
<protein>
    <submittedName>
        <fullName evidence="1">Histidine phosphatase family protein</fullName>
    </submittedName>
</protein>
<dbReference type="Pfam" id="PF00300">
    <property type="entry name" value="His_Phos_1"/>
    <property type="match status" value="1"/>
</dbReference>
<accession>A0ABN1ESV0</accession>
<evidence type="ECO:0000313" key="2">
    <source>
        <dbReference type="Proteomes" id="UP001501588"/>
    </source>
</evidence>
<name>A0ABN1ESV0_9PROT</name>
<reference evidence="1 2" key="1">
    <citation type="journal article" date="2019" name="Int. J. Syst. Evol. Microbiol.">
        <title>The Global Catalogue of Microorganisms (GCM) 10K type strain sequencing project: providing services to taxonomists for standard genome sequencing and annotation.</title>
        <authorList>
            <consortium name="The Broad Institute Genomics Platform"/>
            <consortium name="The Broad Institute Genome Sequencing Center for Infectious Disease"/>
            <person name="Wu L."/>
            <person name="Ma J."/>
        </authorList>
    </citation>
    <scope>NUCLEOTIDE SEQUENCE [LARGE SCALE GENOMIC DNA]</scope>
    <source>
        <strain evidence="1 2">JCM 9933</strain>
    </source>
</reference>
<dbReference type="InterPro" id="IPR013078">
    <property type="entry name" value="His_Pase_superF_clade-1"/>
</dbReference>
<proteinExistence type="predicted"/>
<dbReference type="SUPFAM" id="SSF53254">
    <property type="entry name" value="Phosphoglycerate mutase-like"/>
    <property type="match status" value="1"/>
</dbReference>
<sequence length="192" mass="20591">MPRFRANIQPMRQLLLLRHAKSSWDDPGLSDHARPLNARGRRAASAMAGAMRDLGLQPDLVLVSSARRTLQTLEALTPFEDNALVEPMDALYLASASQLMDAVRKTPETVRSLLLIGHNPGLHELAVALAGEAAAVRGGKGSAAGRLAEAYPTGALAEFTVGVPWRAVAPGSGRLVRFLSPRDLKDETESPR</sequence>
<dbReference type="EMBL" id="BAAAFZ010000008">
    <property type="protein sequence ID" value="GAA0572589.1"/>
    <property type="molecule type" value="Genomic_DNA"/>
</dbReference>
<dbReference type="RefSeq" id="WP_343893964.1">
    <property type="nucleotide sequence ID" value="NZ_BAAAFZ010000008.1"/>
</dbReference>
<keyword evidence="2" id="KW-1185">Reference proteome</keyword>
<dbReference type="SMART" id="SM00855">
    <property type="entry name" value="PGAM"/>
    <property type="match status" value="1"/>
</dbReference>
<dbReference type="PANTHER" id="PTHR47623">
    <property type="entry name" value="OS09G0287300 PROTEIN"/>
    <property type="match status" value="1"/>
</dbReference>